<gene>
    <name evidence="4" type="ORF">MNBD_NITROSPIRAE03-1551</name>
</gene>
<evidence type="ECO:0000256" key="1">
    <source>
        <dbReference type="ARBA" id="ARBA00022630"/>
    </source>
</evidence>
<protein>
    <submittedName>
        <fullName evidence="4">Iron-sulfur flavoprotein</fullName>
    </submittedName>
</protein>
<dbReference type="PANTHER" id="PTHR43278:SF4">
    <property type="entry name" value="NAD(P)H-DEPENDENT FMN-CONTAINING OXIDOREDUCTASE YWQN-RELATED"/>
    <property type="match status" value="1"/>
</dbReference>
<dbReference type="InterPro" id="IPR005025">
    <property type="entry name" value="FMN_Rdtase-like_dom"/>
</dbReference>
<name>A0A3B1DAU9_9ZZZZ</name>
<dbReference type="PANTHER" id="PTHR43278">
    <property type="entry name" value="NAD(P)H-DEPENDENT FMN-CONTAINING OXIDOREDUCTASE YWQN-RELATED"/>
    <property type="match status" value="1"/>
</dbReference>
<dbReference type="AlphaFoldDB" id="A0A3B1DAU9"/>
<dbReference type="EMBL" id="UOGI01000228">
    <property type="protein sequence ID" value="VAX33963.1"/>
    <property type="molecule type" value="Genomic_DNA"/>
</dbReference>
<reference evidence="4" key="1">
    <citation type="submission" date="2018-06" db="EMBL/GenBank/DDBJ databases">
        <authorList>
            <person name="Zhirakovskaya E."/>
        </authorList>
    </citation>
    <scope>NUCLEOTIDE SEQUENCE</scope>
</reference>
<organism evidence="4">
    <name type="scientific">hydrothermal vent metagenome</name>
    <dbReference type="NCBI Taxonomy" id="652676"/>
    <lineage>
        <taxon>unclassified sequences</taxon>
        <taxon>metagenomes</taxon>
        <taxon>ecological metagenomes</taxon>
    </lineage>
</organism>
<evidence type="ECO:0000259" key="3">
    <source>
        <dbReference type="Pfam" id="PF03358"/>
    </source>
</evidence>
<evidence type="ECO:0000313" key="4">
    <source>
        <dbReference type="EMBL" id="VAX33963.1"/>
    </source>
</evidence>
<dbReference type="Gene3D" id="3.40.50.360">
    <property type="match status" value="1"/>
</dbReference>
<accession>A0A3B1DAU9</accession>
<dbReference type="Pfam" id="PF03358">
    <property type="entry name" value="FMN_red"/>
    <property type="match status" value="1"/>
</dbReference>
<feature type="domain" description="NADPH-dependent FMN reductase-like" evidence="3">
    <location>
        <begin position="3"/>
        <end position="116"/>
    </location>
</feature>
<proteinExistence type="predicted"/>
<dbReference type="InterPro" id="IPR029039">
    <property type="entry name" value="Flavoprotein-like_sf"/>
</dbReference>
<keyword evidence="2" id="KW-0288">FMN</keyword>
<sequence length="198" mass="21909">MVRILAINGSYRSNGITDQTVGAMVQAVETAGAEVDLILLREYPVGFCLNCRVCTQKPGDAPGECVLHDGMHELIDKIERADAYILASPTNFGTVTAIFKRFMERLVVYAYWPWEMNSPRLRKAKVPKKKAVLLSSCAAPGIVGRWFHETHKQLKMTAQTTGARPVGTLFTGLIGKESQPKLPERVHTKINSLAEKLV</sequence>
<dbReference type="InterPro" id="IPR051796">
    <property type="entry name" value="ISF_SsuE-like"/>
</dbReference>
<dbReference type="GO" id="GO:0016491">
    <property type="term" value="F:oxidoreductase activity"/>
    <property type="evidence" value="ECO:0007669"/>
    <property type="project" value="InterPro"/>
</dbReference>
<evidence type="ECO:0000256" key="2">
    <source>
        <dbReference type="ARBA" id="ARBA00022643"/>
    </source>
</evidence>
<keyword evidence="1" id="KW-0285">Flavoprotein</keyword>
<dbReference type="SUPFAM" id="SSF52218">
    <property type="entry name" value="Flavoproteins"/>
    <property type="match status" value="1"/>
</dbReference>